<keyword evidence="4" id="KW-1185">Reference proteome</keyword>
<evidence type="ECO:0000313" key="3">
    <source>
        <dbReference type="EMBL" id="KAF6216589.1"/>
    </source>
</evidence>
<dbReference type="AlphaFoldDB" id="A0A6A4JHW8"/>
<evidence type="ECO:0000256" key="2">
    <source>
        <dbReference type="SAM" id="SignalP"/>
    </source>
</evidence>
<accession>A0A6A4JHW8</accession>
<feature type="region of interest" description="Disordered" evidence="1">
    <location>
        <begin position="31"/>
        <end position="86"/>
    </location>
</feature>
<feature type="compositionally biased region" description="Low complexity" evidence="1">
    <location>
        <begin position="43"/>
        <end position="82"/>
    </location>
</feature>
<feature type="signal peptide" evidence="2">
    <location>
        <begin position="1"/>
        <end position="16"/>
    </location>
</feature>
<feature type="chain" id="PRO_5043400195" evidence="2">
    <location>
        <begin position="17"/>
        <end position="142"/>
    </location>
</feature>
<organism evidence="3 4">
    <name type="scientific">Apolygus lucorum</name>
    <name type="common">Small green plant bug</name>
    <name type="synonym">Lygocoris lucorum</name>
    <dbReference type="NCBI Taxonomy" id="248454"/>
    <lineage>
        <taxon>Eukaryota</taxon>
        <taxon>Metazoa</taxon>
        <taxon>Ecdysozoa</taxon>
        <taxon>Arthropoda</taxon>
        <taxon>Hexapoda</taxon>
        <taxon>Insecta</taxon>
        <taxon>Pterygota</taxon>
        <taxon>Neoptera</taxon>
        <taxon>Paraneoptera</taxon>
        <taxon>Hemiptera</taxon>
        <taxon>Heteroptera</taxon>
        <taxon>Panheteroptera</taxon>
        <taxon>Cimicomorpha</taxon>
        <taxon>Miridae</taxon>
        <taxon>Mirini</taxon>
        <taxon>Apolygus</taxon>
    </lineage>
</organism>
<name>A0A6A4JHW8_APOLU</name>
<evidence type="ECO:0000313" key="4">
    <source>
        <dbReference type="Proteomes" id="UP000466442"/>
    </source>
</evidence>
<protein>
    <submittedName>
        <fullName evidence="3">Uncharacterized protein</fullName>
    </submittedName>
</protein>
<proteinExistence type="predicted"/>
<evidence type="ECO:0000256" key="1">
    <source>
        <dbReference type="SAM" id="MobiDB-lite"/>
    </source>
</evidence>
<reference evidence="3" key="1">
    <citation type="journal article" date="2021" name="Mol. Ecol. Resour.">
        <title>Apolygus lucorum genome provides insights into omnivorousness and mesophyll feeding.</title>
        <authorList>
            <person name="Liu Y."/>
            <person name="Liu H."/>
            <person name="Wang H."/>
            <person name="Huang T."/>
            <person name="Liu B."/>
            <person name="Yang B."/>
            <person name="Yin L."/>
            <person name="Li B."/>
            <person name="Zhang Y."/>
            <person name="Zhang S."/>
            <person name="Jiang F."/>
            <person name="Zhang X."/>
            <person name="Ren Y."/>
            <person name="Wang B."/>
            <person name="Wang S."/>
            <person name="Lu Y."/>
            <person name="Wu K."/>
            <person name="Fan W."/>
            <person name="Wang G."/>
        </authorList>
    </citation>
    <scope>NUCLEOTIDE SEQUENCE</scope>
    <source>
        <strain evidence="3">12Hb</strain>
    </source>
</reference>
<gene>
    <name evidence="3" type="ORF">GE061_000932</name>
</gene>
<keyword evidence="2" id="KW-0732">Signal</keyword>
<dbReference type="EMBL" id="WIXP02000001">
    <property type="protein sequence ID" value="KAF6216589.1"/>
    <property type="molecule type" value="Genomic_DNA"/>
</dbReference>
<dbReference type="OrthoDB" id="2129233at2759"/>
<sequence length="142" mass="15442">MRVTLLVCLTLTAGWASGWISQIRHGRSRTRLTRQMKRSDGFLETTTEEPTTSTALTTTEAPSTSGSPSTTGGTRGPTRTPAQQTYDLQGDIVTRFLRIVESQQQLGENCTAGTDLNLGEGVVDKYAQVIHLITPPHHSSSR</sequence>
<dbReference type="Proteomes" id="UP000466442">
    <property type="component" value="Linkage Group LG1"/>
</dbReference>
<comment type="caution">
    <text evidence="3">The sequence shown here is derived from an EMBL/GenBank/DDBJ whole genome shotgun (WGS) entry which is preliminary data.</text>
</comment>